<dbReference type="PANTHER" id="PTHR30290">
    <property type="entry name" value="PERIPLASMIC BINDING COMPONENT OF ABC TRANSPORTER"/>
    <property type="match status" value="1"/>
</dbReference>
<dbReference type="InterPro" id="IPR000914">
    <property type="entry name" value="SBP_5_dom"/>
</dbReference>
<dbReference type="InterPro" id="IPR039424">
    <property type="entry name" value="SBP_5"/>
</dbReference>
<protein>
    <submittedName>
        <fullName evidence="4">Extracellular solute-binding protein family 5</fullName>
    </submittedName>
</protein>
<feature type="domain" description="Solute-binding protein family 5" evidence="3">
    <location>
        <begin position="108"/>
        <end position="448"/>
    </location>
</feature>
<dbReference type="AlphaFoldDB" id="B8IGZ0"/>
<dbReference type="Gene3D" id="3.90.76.10">
    <property type="entry name" value="Dipeptide-binding Protein, Domain 1"/>
    <property type="match status" value="1"/>
</dbReference>
<dbReference type="KEGG" id="mno:Mnod_2914"/>
<evidence type="ECO:0000259" key="3">
    <source>
        <dbReference type="Pfam" id="PF00496"/>
    </source>
</evidence>
<dbReference type="InterPro" id="IPR006311">
    <property type="entry name" value="TAT_signal"/>
</dbReference>
<dbReference type="GO" id="GO:0043190">
    <property type="term" value="C:ATP-binding cassette (ABC) transporter complex"/>
    <property type="evidence" value="ECO:0007669"/>
    <property type="project" value="InterPro"/>
</dbReference>
<evidence type="ECO:0000256" key="2">
    <source>
        <dbReference type="ARBA" id="ARBA00005695"/>
    </source>
</evidence>
<dbReference type="Gene3D" id="3.10.105.10">
    <property type="entry name" value="Dipeptide-binding Protein, Domain 3"/>
    <property type="match status" value="1"/>
</dbReference>
<dbReference type="GO" id="GO:0030288">
    <property type="term" value="C:outer membrane-bounded periplasmic space"/>
    <property type="evidence" value="ECO:0007669"/>
    <property type="project" value="UniProtKB-ARBA"/>
</dbReference>
<sequence>MTDHFVTNWTRLDDAAVEDAIRRGASRRELLRALMLGGVAASTGTAILGRATAALAATPRPGGALRAAGWSSSTADTLDPAKASLSTDYVRCCAFYNRLTVLDAAGNVQMELAESIETRDAKVWTVKLRKGVTFHNGKALTSADVIYSLKRHLDPAVGSKANALAKQMTGFKAPDDLTVEITLANPNADLPTILATHHFMILADGTTNFAKANGTGAFTCEVFEPGMRSVGLKNKHYWKASGPYLDSFEFFAIPDDSARVNALLSGDIQLAAAINPRSMRLVESQPGVVLSKTTSGNYTDLNMRLDMAPGDKAGFVEGMKHLLNRPLIQKSALRGLAEIANDQPVPPSSRYHNPEVKPRAFDPDKAKFLLGKAGVLGQTIPVIASDAANSAVDMATLLQQAAAGIGLKLDIQRVPSDGYWSNYWLKAPIHFGNVNPRPTPDILFSLFYASEAPWNESRYKSETFDRMLIEARGLLDETKRKAIYGEMQAMIANEAGTAIPVYISNVDAHSAKLKGLQPSPLGGMMGYAFAEYVWFEA</sequence>
<dbReference type="SUPFAM" id="SSF53850">
    <property type="entry name" value="Periplasmic binding protein-like II"/>
    <property type="match status" value="1"/>
</dbReference>
<reference evidence="4 5" key="1">
    <citation type="submission" date="2009-01" db="EMBL/GenBank/DDBJ databases">
        <title>Complete sequence of chromosome of Methylobacterium nodulans ORS 2060.</title>
        <authorList>
            <consortium name="US DOE Joint Genome Institute"/>
            <person name="Lucas S."/>
            <person name="Copeland A."/>
            <person name="Lapidus A."/>
            <person name="Glavina del Rio T."/>
            <person name="Dalin E."/>
            <person name="Tice H."/>
            <person name="Bruce D."/>
            <person name="Goodwin L."/>
            <person name="Pitluck S."/>
            <person name="Sims D."/>
            <person name="Brettin T."/>
            <person name="Detter J.C."/>
            <person name="Han C."/>
            <person name="Larimer F."/>
            <person name="Land M."/>
            <person name="Hauser L."/>
            <person name="Kyrpides N."/>
            <person name="Ivanova N."/>
            <person name="Marx C.J."/>
            <person name="Richardson P."/>
        </authorList>
    </citation>
    <scope>NUCLEOTIDE SEQUENCE [LARGE SCALE GENOMIC DNA]</scope>
    <source>
        <strain evidence="5">LMG 21967 / CNCM I-2342 / ORS 2060</strain>
    </source>
</reference>
<name>B8IGZ0_METNO</name>
<gene>
    <name evidence="4" type="ordered locus">Mnod_2914</name>
</gene>
<comment type="subcellular location">
    <subcellularLocation>
        <location evidence="1">Periplasm</location>
    </subcellularLocation>
</comment>
<comment type="similarity">
    <text evidence="2">Belongs to the bacterial solute-binding protein 5 family.</text>
</comment>
<dbReference type="Gene3D" id="3.40.190.10">
    <property type="entry name" value="Periplasmic binding protein-like II"/>
    <property type="match status" value="1"/>
</dbReference>
<dbReference type="PIRSF" id="PIRSF002741">
    <property type="entry name" value="MppA"/>
    <property type="match status" value="1"/>
</dbReference>
<dbReference type="GO" id="GO:0015833">
    <property type="term" value="P:peptide transport"/>
    <property type="evidence" value="ECO:0007669"/>
    <property type="project" value="TreeGrafter"/>
</dbReference>
<dbReference type="GO" id="GO:1904680">
    <property type="term" value="F:peptide transmembrane transporter activity"/>
    <property type="evidence" value="ECO:0007669"/>
    <property type="project" value="TreeGrafter"/>
</dbReference>
<evidence type="ECO:0000256" key="1">
    <source>
        <dbReference type="ARBA" id="ARBA00004418"/>
    </source>
</evidence>
<proteinExistence type="inferred from homology"/>
<organism evidence="4 5">
    <name type="scientific">Methylobacterium nodulans (strain LMG 21967 / CNCM I-2342 / ORS 2060)</name>
    <dbReference type="NCBI Taxonomy" id="460265"/>
    <lineage>
        <taxon>Bacteria</taxon>
        <taxon>Pseudomonadati</taxon>
        <taxon>Pseudomonadota</taxon>
        <taxon>Alphaproteobacteria</taxon>
        <taxon>Hyphomicrobiales</taxon>
        <taxon>Methylobacteriaceae</taxon>
        <taxon>Methylobacterium</taxon>
    </lineage>
</organism>
<dbReference type="InterPro" id="IPR030678">
    <property type="entry name" value="Peptide/Ni-bd"/>
</dbReference>
<dbReference type="RefSeq" id="WP_015929540.1">
    <property type="nucleotide sequence ID" value="NC_011894.1"/>
</dbReference>
<dbReference type="HOGENOM" id="CLU_017028_7_4_5"/>
<dbReference type="CDD" id="cd08503">
    <property type="entry name" value="PBP2_NikA_DppA_OppA_like_17"/>
    <property type="match status" value="1"/>
</dbReference>
<evidence type="ECO:0000313" key="5">
    <source>
        <dbReference type="Proteomes" id="UP000008207"/>
    </source>
</evidence>
<dbReference type="Pfam" id="PF00496">
    <property type="entry name" value="SBP_bac_5"/>
    <property type="match status" value="1"/>
</dbReference>
<dbReference type="OrthoDB" id="9803988at2"/>
<accession>B8IGZ0</accession>
<dbReference type="STRING" id="460265.Mnod_2914"/>
<dbReference type="eggNOG" id="COG0747">
    <property type="taxonomic scope" value="Bacteria"/>
</dbReference>
<dbReference type="Proteomes" id="UP000008207">
    <property type="component" value="Chromosome"/>
</dbReference>
<evidence type="ECO:0000313" key="4">
    <source>
        <dbReference type="EMBL" id="ACL57865.1"/>
    </source>
</evidence>
<keyword evidence="5" id="KW-1185">Reference proteome</keyword>
<dbReference type="EMBL" id="CP001349">
    <property type="protein sequence ID" value="ACL57865.1"/>
    <property type="molecule type" value="Genomic_DNA"/>
</dbReference>
<dbReference type="PROSITE" id="PS51318">
    <property type="entry name" value="TAT"/>
    <property type="match status" value="1"/>
</dbReference>